<evidence type="ECO:0000313" key="7">
    <source>
        <dbReference type="Proteomes" id="UP000245699"/>
    </source>
</evidence>
<dbReference type="OrthoDB" id="6428174at2759"/>
<dbReference type="Proteomes" id="UP000245699">
    <property type="component" value="Unassembled WGS sequence"/>
</dbReference>
<dbReference type="PANTHER" id="PTHR12570:SF92">
    <property type="entry name" value="SPICHTHYIN, ISOFORM B"/>
    <property type="match status" value="1"/>
</dbReference>
<keyword evidence="4 5" id="KW-0472">Membrane</keyword>
<protein>
    <recommendedName>
        <fullName evidence="8">DUF803-domain-containing protein</fullName>
    </recommendedName>
</protein>
<feature type="transmembrane region" description="Helical" evidence="5">
    <location>
        <begin position="6"/>
        <end position="29"/>
    </location>
</feature>
<dbReference type="GO" id="GO:0016020">
    <property type="term" value="C:membrane"/>
    <property type="evidence" value="ECO:0007669"/>
    <property type="project" value="UniProtKB-SubCell"/>
</dbReference>
<dbReference type="SUPFAM" id="SSF103481">
    <property type="entry name" value="Multidrug resistance efflux transporter EmrE"/>
    <property type="match status" value="1"/>
</dbReference>
<feature type="transmembrane region" description="Helical" evidence="5">
    <location>
        <begin position="207"/>
        <end position="227"/>
    </location>
</feature>
<feature type="transmembrane region" description="Helical" evidence="5">
    <location>
        <begin position="170"/>
        <end position="195"/>
    </location>
</feature>
<name>A0A2T9Z4A7_9FUNG</name>
<feature type="transmembrane region" description="Helical" evidence="5">
    <location>
        <begin position="74"/>
        <end position="96"/>
    </location>
</feature>
<comment type="caution">
    <text evidence="6">The sequence shown here is derived from an EMBL/GenBank/DDBJ whole genome shotgun (WGS) entry which is preliminary data.</text>
</comment>
<evidence type="ECO:0000256" key="4">
    <source>
        <dbReference type="ARBA" id="ARBA00023136"/>
    </source>
</evidence>
<sequence>MESKYIGLILALVSSLLIGSSFVLTKLGLKATSEKYGSATKGLAYIRNYVWWIGMIAMASGEVANFAAYTFAPAILVTPLGALSVIFGAIFASIFLGEKISTIGKCGCALCLLGALQVVTSSPQDPVINSIDEILAYVIKPGFLIYASISLTSMLVLIKSVAPKFGKQNPITYLAICSIAGSFTVIACKGFGIAIKLTFSGSNQFTHIATYFFMVSILVCIALQMTYFNKALAIFDANIVIPIYYVFFTTATILATIILFQGFSGTVSQFIVIFSGFFTLFIGVFLLNFSRLKTSEIVVQRDEEDDIDFTRISYLNQNTRVELTPDSERETSTSEYSLRGINTPLSLEYETDLNENEVNHNSYNKK</sequence>
<proteinExistence type="predicted"/>
<evidence type="ECO:0000256" key="2">
    <source>
        <dbReference type="ARBA" id="ARBA00022692"/>
    </source>
</evidence>
<organism evidence="6 7">
    <name type="scientific">Furculomyces boomerangus</name>
    <dbReference type="NCBI Taxonomy" id="61424"/>
    <lineage>
        <taxon>Eukaryota</taxon>
        <taxon>Fungi</taxon>
        <taxon>Fungi incertae sedis</taxon>
        <taxon>Zoopagomycota</taxon>
        <taxon>Kickxellomycotina</taxon>
        <taxon>Harpellomycetes</taxon>
        <taxon>Harpellales</taxon>
        <taxon>Harpellaceae</taxon>
        <taxon>Furculomyces</taxon>
    </lineage>
</organism>
<dbReference type="AlphaFoldDB" id="A0A2T9Z4A7"/>
<feature type="transmembrane region" description="Helical" evidence="5">
    <location>
        <begin position="103"/>
        <end position="122"/>
    </location>
</feature>
<feature type="transmembrane region" description="Helical" evidence="5">
    <location>
        <begin position="134"/>
        <end position="158"/>
    </location>
</feature>
<feature type="transmembrane region" description="Helical" evidence="5">
    <location>
        <begin position="239"/>
        <end position="260"/>
    </location>
</feature>
<evidence type="ECO:0000256" key="1">
    <source>
        <dbReference type="ARBA" id="ARBA00004141"/>
    </source>
</evidence>
<gene>
    <name evidence="6" type="ORF">BB559_000773</name>
</gene>
<dbReference type="PANTHER" id="PTHR12570">
    <property type="match status" value="1"/>
</dbReference>
<dbReference type="InterPro" id="IPR037185">
    <property type="entry name" value="EmrE-like"/>
</dbReference>
<dbReference type="InterPro" id="IPR008521">
    <property type="entry name" value="Mg_trans_NIPA"/>
</dbReference>
<evidence type="ECO:0000256" key="3">
    <source>
        <dbReference type="ARBA" id="ARBA00022989"/>
    </source>
</evidence>
<keyword evidence="7" id="KW-1185">Reference proteome</keyword>
<reference evidence="6 7" key="1">
    <citation type="journal article" date="2018" name="MBio">
        <title>Comparative Genomics Reveals the Core Gene Toolbox for the Fungus-Insect Symbiosis.</title>
        <authorList>
            <person name="Wang Y."/>
            <person name="Stata M."/>
            <person name="Wang W."/>
            <person name="Stajich J.E."/>
            <person name="White M.M."/>
            <person name="Moncalvo J.M."/>
        </authorList>
    </citation>
    <scope>NUCLEOTIDE SEQUENCE [LARGE SCALE GENOMIC DNA]</scope>
    <source>
        <strain evidence="6 7">AUS-77-4</strain>
    </source>
</reference>
<keyword evidence="3 5" id="KW-1133">Transmembrane helix</keyword>
<dbReference type="GO" id="GO:0015095">
    <property type="term" value="F:magnesium ion transmembrane transporter activity"/>
    <property type="evidence" value="ECO:0007669"/>
    <property type="project" value="InterPro"/>
</dbReference>
<dbReference type="EMBL" id="MBFT01000040">
    <property type="protein sequence ID" value="PVU99374.1"/>
    <property type="molecule type" value="Genomic_DNA"/>
</dbReference>
<feature type="transmembrane region" description="Helical" evidence="5">
    <location>
        <begin position="49"/>
        <end position="68"/>
    </location>
</feature>
<comment type="subcellular location">
    <subcellularLocation>
        <location evidence="1">Membrane</location>
        <topology evidence="1">Multi-pass membrane protein</topology>
    </subcellularLocation>
</comment>
<evidence type="ECO:0000313" key="6">
    <source>
        <dbReference type="EMBL" id="PVU99374.1"/>
    </source>
</evidence>
<evidence type="ECO:0008006" key="8">
    <source>
        <dbReference type="Google" id="ProtNLM"/>
    </source>
</evidence>
<keyword evidence="2 5" id="KW-0812">Transmembrane</keyword>
<accession>A0A2T9Z4A7</accession>
<dbReference type="Pfam" id="PF05653">
    <property type="entry name" value="Mg_trans_NIPA"/>
    <property type="match status" value="1"/>
</dbReference>
<evidence type="ECO:0000256" key="5">
    <source>
        <dbReference type="SAM" id="Phobius"/>
    </source>
</evidence>
<feature type="transmembrane region" description="Helical" evidence="5">
    <location>
        <begin position="266"/>
        <end position="287"/>
    </location>
</feature>